<dbReference type="RefSeq" id="XP_064658526.1">
    <property type="nucleotide sequence ID" value="XM_064803611.1"/>
</dbReference>
<dbReference type="EMBL" id="JAVRRT010000009">
    <property type="protein sequence ID" value="KAK5169060.1"/>
    <property type="molecule type" value="Genomic_DNA"/>
</dbReference>
<gene>
    <name evidence="3" type="ORF">LTR77_006369</name>
</gene>
<dbReference type="PANTHER" id="PTHR46825:SF12">
    <property type="entry name" value="PENICILLIN-BINDING PROTEIN 4"/>
    <property type="match status" value="1"/>
</dbReference>
<evidence type="ECO:0000313" key="4">
    <source>
        <dbReference type="Proteomes" id="UP001337655"/>
    </source>
</evidence>
<evidence type="ECO:0000313" key="3">
    <source>
        <dbReference type="EMBL" id="KAK5169060.1"/>
    </source>
</evidence>
<dbReference type="Gene3D" id="3.40.710.10">
    <property type="entry name" value="DD-peptidase/beta-lactamase superfamily"/>
    <property type="match status" value="1"/>
</dbReference>
<dbReference type="Pfam" id="PF00144">
    <property type="entry name" value="Beta-lactamase"/>
    <property type="match status" value="1"/>
</dbReference>
<protein>
    <recommendedName>
        <fullName evidence="2">Beta-lactamase-related domain-containing protein</fullName>
    </recommendedName>
</protein>
<comment type="similarity">
    <text evidence="1">Belongs to the peptidase S12 family.</text>
</comment>
<dbReference type="Proteomes" id="UP001337655">
    <property type="component" value="Unassembled WGS sequence"/>
</dbReference>
<dbReference type="GeneID" id="89927709"/>
<organism evidence="3 4">
    <name type="scientific">Saxophila tyrrhenica</name>
    <dbReference type="NCBI Taxonomy" id="1690608"/>
    <lineage>
        <taxon>Eukaryota</taxon>
        <taxon>Fungi</taxon>
        <taxon>Dikarya</taxon>
        <taxon>Ascomycota</taxon>
        <taxon>Pezizomycotina</taxon>
        <taxon>Dothideomycetes</taxon>
        <taxon>Dothideomycetidae</taxon>
        <taxon>Mycosphaerellales</taxon>
        <taxon>Extremaceae</taxon>
        <taxon>Saxophila</taxon>
    </lineage>
</organism>
<dbReference type="SUPFAM" id="SSF56601">
    <property type="entry name" value="beta-lactamase/transpeptidase-like"/>
    <property type="match status" value="1"/>
</dbReference>
<reference evidence="3 4" key="1">
    <citation type="submission" date="2023-08" db="EMBL/GenBank/DDBJ databases">
        <title>Black Yeasts Isolated from many extreme environments.</title>
        <authorList>
            <person name="Coleine C."/>
            <person name="Stajich J.E."/>
            <person name="Selbmann L."/>
        </authorList>
    </citation>
    <scope>NUCLEOTIDE SEQUENCE [LARGE SCALE GENOMIC DNA]</scope>
    <source>
        <strain evidence="3 4">CCFEE 5935</strain>
    </source>
</reference>
<name>A0AAV9PBY3_9PEZI</name>
<comment type="caution">
    <text evidence="3">The sequence shown here is derived from an EMBL/GenBank/DDBJ whole genome shotgun (WGS) entry which is preliminary data.</text>
</comment>
<evidence type="ECO:0000256" key="1">
    <source>
        <dbReference type="ARBA" id="ARBA00038215"/>
    </source>
</evidence>
<feature type="domain" description="Beta-lactamase-related" evidence="2">
    <location>
        <begin position="19"/>
        <end position="335"/>
    </location>
</feature>
<keyword evidence="4" id="KW-1185">Reference proteome</keyword>
<evidence type="ECO:0000259" key="2">
    <source>
        <dbReference type="Pfam" id="PF00144"/>
    </source>
</evidence>
<accession>A0AAV9PBY3</accession>
<dbReference type="PANTHER" id="PTHR46825">
    <property type="entry name" value="D-ALANYL-D-ALANINE-CARBOXYPEPTIDASE/ENDOPEPTIDASE AMPH"/>
    <property type="match status" value="1"/>
</dbReference>
<dbReference type="InterPro" id="IPR050491">
    <property type="entry name" value="AmpC-like"/>
</dbReference>
<dbReference type="InterPro" id="IPR012338">
    <property type="entry name" value="Beta-lactam/transpept-like"/>
</dbReference>
<dbReference type="InterPro" id="IPR001466">
    <property type="entry name" value="Beta-lactam-related"/>
</dbReference>
<proteinExistence type="inferred from homology"/>
<sequence length="467" mass="50959">MNILQQLEKSIVSPNQLNTAGVPSASVAILEDGKISAHVITNGQENTETVYQACSISKAITALAVAKLVDEGRISYDTPVVDHLPQSSIDCIVDSKTSHLMQHVTVSMLLSHTAGLSQHGFPGYLSEPPSAEDVLVGQPPSNTPKMHFITFPGAQFKYSGGGYTVLQLFLEALLEKSFPEIMDKIVLKPLGMTRSWYGDIAAGETNYASARWTAEVSFPGDAKYHRFIEHAAAGLWCTPSDLLRAVSAVQDSIYTDTGFVSQETAKKMLTSVYESSMLGGMGLGWPVGDQAFAHAGDNWPGYTAYVFASHGGINHPGGSVQPRNGVAVMVNSVLGHDVAIKKIVSAIYYLKGWERFKMLPSGYGKDDYAPYAAPEGTPVDEAWKDWVGDWGSDWHLVGKDGPAWQYRQMQPMKLKPAAAPVEVFEDGRKELFLVIDGLKVGVRLTWEDGRRVVQLLQNEPETLKRPE</sequence>
<dbReference type="AlphaFoldDB" id="A0AAV9PBY3"/>